<evidence type="ECO:0000313" key="11">
    <source>
        <dbReference type="EMBL" id="VFJ50562.1"/>
    </source>
</evidence>
<dbReference type="Gene3D" id="3.40.640.10">
    <property type="entry name" value="Type I PLP-dependent aspartate aminotransferase-like (Major domain)"/>
    <property type="match status" value="1"/>
</dbReference>
<dbReference type="PANTHER" id="PTHR13693:SF100">
    <property type="entry name" value="8-AMINO-7-OXONONANOATE SYNTHASE"/>
    <property type="match status" value="1"/>
</dbReference>
<evidence type="ECO:0000256" key="5">
    <source>
        <dbReference type="ARBA" id="ARBA00022679"/>
    </source>
</evidence>
<evidence type="ECO:0000256" key="6">
    <source>
        <dbReference type="ARBA" id="ARBA00022756"/>
    </source>
</evidence>
<dbReference type="EC" id="2.3.1.47" evidence="9"/>
<evidence type="ECO:0000256" key="7">
    <source>
        <dbReference type="ARBA" id="ARBA00022898"/>
    </source>
</evidence>
<accession>A0A450SDH0</accession>
<dbReference type="PANTHER" id="PTHR13693">
    <property type="entry name" value="CLASS II AMINOTRANSFERASE/8-AMINO-7-OXONONANOATE SYNTHASE"/>
    <property type="match status" value="1"/>
</dbReference>
<comment type="cofactor">
    <cofactor evidence="1 9">
        <name>pyridoxal 5'-phosphate</name>
        <dbReference type="ChEBI" id="CHEBI:597326"/>
    </cofactor>
</comment>
<sequence>MNNTNSLEETIRSFLEENERAGLRRVRSVLASPQGVRIEIDGRPYLSFSSNDYLGLASDPRMAEAFKRGADRYGVGSGAASVVSGHYLAHHALEEELADFTGRERALLFSTGYMANLGIISALVGRNDQVYEDRLNHASLLDAAVLSRARLRRYAHGDPVALEESLATGGNGKRKLIATDGVFSMDGDVAPLPALMAAGKRHDAWLMVDDAHGLGVLGEHGGGALAHFGLGSGEVPVLMGTLGKALGTFGAFAAGDKDVVEYLMQRARPFLFTTALPPAVAEAARTGLAIAREESWRRKHLQDLVARFRAGAERIGLVLSTRDPAIAHRNAASADSCVDSIWHAASTEVEAATPIQPVLVGEAKRAIAISRALRESGLFVQAIRPPTVPKGTARLRITFSASHEKEQVDRLLDALSEVFSQETKGR</sequence>
<evidence type="ECO:0000256" key="8">
    <source>
        <dbReference type="ARBA" id="ARBA00047715"/>
    </source>
</evidence>
<dbReference type="SUPFAM" id="SSF53383">
    <property type="entry name" value="PLP-dependent transferases"/>
    <property type="match status" value="1"/>
</dbReference>
<feature type="domain" description="Aminotransferase class I/classII large" evidence="10">
    <location>
        <begin position="45"/>
        <end position="415"/>
    </location>
</feature>
<dbReference type="HAMAP" id="MF_01693">
    <property type="entry name" value="BioF_aminotrans_2"/>
    <property type="match status" value="1"/>
</dbReference>
<comment type="subunit">
    <text evidence="4 9">Homodimer.</text>
</comment>
<dbReference type="InterPro" id="IPR001917">
    <property type="entry name" value="Aminotrans_II_pyridoxalP_BS"/>
</dbReference>
<feature type="binding site" evidence="9">
    <location>
        <position position="387"/>
    </location>
    <ligand>
        <name>substrate</name>
    </ligand>
</feature>
<feature type="binding site" evidence="9">
    <location>
        <position position="212"/>
    </location>
    <ligand>
        <name>pyridoxal 5'-phosphate</name>
        <dbReference type="ChEBI" id="CHEBI:597326"/>
    </ligand>
</feature>
<dbReference type="InterPro" id="IPR022834">
    <property type="entry name" value="AONS_Proteobacteria"/>
</dbReference>
<dbReference type="Gene3D" id="3.90.1150.10">
    <property type="entry name" value="Aspartate Aminotransferase, domain 1"/>
    <property type="match status" value="1"/>
</dbReference>
<feature type="binding site" evidence="9">
    <location>
        <position position="25"/>
    </location>
    <ligand>
        <name>substrate</name>
    </ligand>
</feature>
<feature type="binding site" evidence="9">
    <location>
        <position position="241"/>
    </location>
    <ligand>
        <name>pyridoxal 5'-phosphate</name>
        <dbReference type="ChEBI" id="CHEBI:597326"/>
    </ligand>
</feature>
<feature type="binding site" evidence="9">
    <location>
        <begin position="112"/>
        <end position="113"/>
    </location>
    <ligand>
        <name>pyridoxal 5'-phosphate</name>
        <dbReference type="ChEBI" id="CHEBI:597326"/>
    </ligand>
</feature>
<dbReference type="EMBL" id="CAADEX010000047">
    <property type="protein sequence ID" value="VFJ54570.1"/>
    <property type="molecule type" value="Genomic_DNA"/>
</dbReference>
<keyword evidence="7 9" id="KW-0663">Pyridoxal phosphate</keyword>
<feature type="binding site" evidence="9">
    <location>
        <position position="137"/>
    </location>
    <ligand>
        <name>substrate</name>
    </ligand>
</feature>
<comment type="catalytic activity">
    <reaction evidence="8 9">
        <text>6-carboxyhexanoyl-[ACP] + L-alanine + H(+) = (8S)-8-amino-7-oxononanoate + holo-[ACP] + CO2</text>
        <dbReference type="Rhea" id="RHEA:42288"/>
        <dbReference type="Rhea" id="RHEA-COMP:9685"/>
        <dbReference type="Rhea" id="RHEA-COMP:9955"/>
        <dbReference type="ChEBI" id="CHEBI:15378"/>
        <dbReference type="ChEBI" id="CHEBI:16526"/>
        <dbReference type="ChEBI" id="CHEBI:57972"/>
        <dbReference type="ChEBI" id="CHEBI:64479"/>
        <dbReference type="ChEBI" id="CHEBI:78846"/>
        <dbReference type="ChEBI" id="CHEBI:149468"/>
        <dbReference type="EC" id="2.3.1.47"/>
    </reaction>
</comment>
<evidence type="ECO:0000256" key="3">
    <source>
        <dbReference type="ARBA" id="ARBA00010008"/>
    </source>
</evidence>
<dbReference type="CDD" id="cd06454">
    <property type="entry name" value="KBL_like"/>
    <property type="match status" value="1"/>
</dbReference>
<dbReference type="InterPro" id="IPR050087">
    <property type="entry name" value="AON_synthase_class-II"/>
</dbReference>
<feature type="modified residue" description="N6-(pyridoxal phosphate)lysine" evidence="9">
    <location>
        <position position="244"/>
    </location>
</feature>
<comment type="function">
    <text evidence="9">Catalyzes the decarboxylative condensation of pimeloyl-[acyl-carrier protein] and L-alanine to produce 8-amino-7-oxononanoate (AON), [acyl-carrier protein], and carbon dioxide.</text>
</comment>
<evidence type="ECO:0000256" key="2">
    <source>
        <dbReference type="ARBA" id="ARBA00004746"/>
    </source>
</evidence>
<dbReference type="PROSITE" id="PS00599">
    <property type="entry name" value="AA_TRANSFER_CLASS_2"/>
    <property type="match status" value="1"/>
</dbReference>
<gene>
    <name evidence="9" type="primary">bioF</name>
    <name evidence="12" type="ORF">BECKDK2373B_GA0170837_104716</name>
    <name evidence="11" type="ORF">BECKDK2373C_GA0170839_102922</name>
</gene>
<feature type="binding site" evidence="9">
    <location>
        <position position="184"/>
    </location>
    <ligand>
        <name>pyridoxal 5'-phosphate</name>
        <dbReference type="ChEBI" id="CHEBI:597326"/>
    </ligand>
</feature>
<evidence type="ECO:0000313" key="12">
    <source>
        <dbReference type="EMBL" id="VFJ54570.1"/>
    </source>
</evidence>
<protein>
    <recommendedName>
        <fullName evidence="9">8-amino-7-oxononanoate synthase</fullName>
        <shortName evidence="9">AONS</shortName>
        <ecNumber evidence="9">2.3.1.47</ecNumber>
    </recommendedName>
    <alternativeName>
        <fullName evidence="9">7-keto-8-amino-pelargonic acid synthase</fullName>
        <shortName evidence="9">7-KAP synthase</shortName>
        <shortName evidence="9">KAPA synthase</shortName>
    </alternativeName>
    <alternativeName>
        <fullName evidence="9">8-amino-7-ketopelargonate synthase</fullName>
    </alternativeName>
</protein>
<dbReference type="InterPro" id="IPR015424">
    <property type="entry name" value="PyrdxlP-dep_Trfase"/>
</dbReference>
<dbReference type="EMBL" id="CAADEY010000029">
    <property type="protein sequence ID" value="VFJ50562.1"/>
    <property type="molecule type" value="Genomic_DNA"/>
</dbReference>
<dbReference type="AlphaFoldDB" id="A0A450SDH0"/>
<comment type="pathway">
    <text evidence="2 9">Cofactor biosynthesis; biotin biosynthesis.</text>
</comment>
<dbReference type="GO" id="GO:0009102">
    <property type="term" value="P:biotin biosynthetic process"/>
    <property type="evidence" value="ECO:0007669"/>
    <property type="project" value="UniProtKB-UniRule"/>
</dbReference>
<keyword evidence="5 9" id="KW-0808">Transferase</keyword>
<dbReference type="GO" id="GO:0030170">
    <property type="term" value="F:pyridoxal phosphate binding"/>
    <property type="evidence" value="ECO:0007669"/>
    <property type="project" value="UniProtKB-UniRule"/>
</dbReference>
<keyword evidence="6 9" id="KW-0093">Biotin biosynthesis</keyword>
<name>A0A450SDH0_9GAMM</name>
<proteinExistence type="inferred from homology"/>
<comment type="similarity">
    <text evidence="3 9">Belongs to the class-II pyridoxal-phosphate-dependent aminotransferase family. BioF subfamily.</text>
</comment>
<evidence type="ECO:0000259" key="10">
    <source>
        <dbReference type="Pfam" id="PF00155"/>
    </source>
</evidence>
<reference evidence="11" key="1">
    <citation type="submission" date="2019-02" db="EMBL/GenBank/DDBJ databases">
        <authorList>
            <person name="Gruber-Vodicka R. H."/>
            <person name="Seah K. B. B."/>
        </authorList>
    </citation>
    <scope>NUCLEOTIDE SEQUENCE</scope>
    <source>
        <strain evidence="11">BECK_DK161</strain>
        <strain evidence="12">BECK_DK47</strain>
    </source>
</reference>
<evidence type="ECO:0000256" key="4">
    <source>
        <dbReference type="ARBA" id="ARBA00011738"/>
    </source>
</evidence>
<dbReference type="Pfam" id="PF00155">
    <property type="entry name" value="Aminotran_1_2"/>
    <property type="match status" value="1"/>
</dbReference>
<dbReference type="InterPro" id="IPR015421">
    <property type="entry name" value="PyrdxlP-dep_Trfase_major"/>
</dbReference>
<evidence type="ECO:0000256" key="1">
    <source>
        <dbReference type="ARBA" id="ARBA00001933"/>
    </source>
</evidence>
<dbReference type="InterPro" id="IPR004839">
    <property type="entry name" value="Aminotransferase_I/II_large"/>
</dbReference>
<organism evidence="11">
    <name type="scientific">Candidatus Kentrum sp. DK</name>
    <dbReference type="NCBI Taxonomy" id="2126562"/>
    <lineage>
        <taxon>Bacteria</taxon>
        <taxon>Pseudomonadati</taxon>
        <taxon>Pseudomonadota</taxon>
        <taxon>Gammaproteobacteria</taxon>
        <taxon>Candidatus Kentrum</taxon>
    </lineage>
</organism>
<dbReference type="UniPathway" id="UPA00078"/>
<evidence type="ECO:0000256" key="9">
    <source>
        <dbReference type="HAMAP-Rule" id="MF_01693"/>
    </source>
</evidence>
<dbReference type="InterPro" id="IPR015422">
    <property type="entry name" value="PyrdxlP-dep_Trfase_small"/>
</dbReference>
<dbReference type="GO" id="GO:0008710">
    <property type="term" value="F:8-amino-7-oxononanoate synthase activity"/>
    <property type="evidence" value="ECO:0007669"/>
    <property type="project" value="UniProtKB-UniRule"/>
</dbReference>